<dbReference type="SUPFAM" id="SSF52151">
    <property type="entry name" value="FabD/lysophospholipase-like"/>
    <property type="match status" value="1"/>
</dbReference>
<keyword evidence="2" id="KW-0378">Hydrolase</keyword>
<dbReference type="EMBL" id="CAJZBQ010000044">
    <property type="protein sequence ID" value="CAG9327529.1"/>
    <property type="molecule type" value="Genomic_DNA"/>
</dbReference>
<feature type="short sequence motif" description="DGA/G" evidence="2">
    <location>
        <begin position="187"/>
        <end position="189"/>
    </location>
</feature>
<keyword evidence="2" id="KW-0442">Lipid degradation</keyword>
<accession>A0AAU9K0N0</accession>
<evidence type="ECO:0000259" key="4">
    <source>
        <dbReference type="PROSITE" id="PS51635"/>
    </source>
</evidence>
<feature type="short sequence motif" description="GXGXXG" evidence="2">
    <location>
        <begin position="28"/>
        <end position="33"/>
    </location>
</feature>
<gene>
    <name evidence="5" type="ORF">BSTOLATCC_MIC44164</name>
</gene>
<evidence type="ECO:0000256" key="3">
    <source>
        <dbReference type="SAM" id="SignalP"/>
    </source>
</evidence>
<protein>
    <recommendedName>
        <fullName evidence="4">PNPLA domain-containing protein</fullName>
    </recommendedName>
</protein>
<evidence type="ECO:0000313" key="6">
    <source>
        <dbReference type="Proteomes" id="UP001162131"/>
    </source>
</evidence>
<name>A0AAU9K0N0_9CILI</name>
<keyword evidence="1 2" id="KW-0443">Lipid metabolism</keyword>
<feature type="signal peptide" evidence="3">
    <location>
        <begin position="1"/>
        <end position="16"/>
    </location>
</feature>
<dbReference type="Proteomes" id="UP001162131">
    <property type="component" value="Unassembled WGS sequence"/>
</dbReference>
<reference evidence="5" key="1">
    <citation type="submission" date="2021-09" db="EMBL/GenBank/DDBJ databases">
        <authorList>
            <consortium name="AG Swart"/>
            <person name="Singh M."/>
            <person name="Singh A."/>
            <person name="Seah K."/>
            <person name="Emmerich C."/>
        </authorList>
    </citation>
    <scope>NUCLEOTIDE SEQUENCE</scope>
    <source>
        <strain evidence="5">ATCC30299</strain>
    </source>
</reference>
<proteinExistence type="predicted"/>
<dbReference type="AlphaFoldDB" id="A0AAU9K0N0"/>
<feature type="active site" description="Proton acceptor" evidence="2">
    <location>
        <position position="187"/>
    </location>
</feature>
<sequence length="330" mass="36162">MVSIWLLISLIGVSYAASPMCYAVSIEGGGSHGAFEAGALWTLAYNSTQNVQWNVVTGISTGALNAGGCAQFAQGQEKAMSDFLINTWLTLNGSASVFVEWDGGLVEGLLFQRGVYDNKPLVKTLNSKFIYGVHRNITIGSTNLDTGLFGQFNETLGPQGLLTAITCSACPPWYFPPTNFLGSTWVDGGVVINLDVFAAVNRCLDVVSDQSQIVVDLIYDSTNYTIPAETNMTTFDVFRRVKEIKDYDGQMWFYYNAITAWPKVNYRYVIFPSQAMPGGPGVPLDFNQTVLVNEVALGKSDTLNVLNSKVDGKTILMQRYHENKSKVIYP</sequence>
<feature type="short sequence motif" description="GXSXG" evidence="2">
    <location>
        <begin position="58"/>
        <end position="62"/>
    </location>
</feature>
<dbReference type="Gene3D" id="3.40.1090.10">
    <property type="entry name" value="Cytosolic phospholipase A2 catalytic domain"/>
    <property type="match status" value="2"/>
</dbReference>
<dbReference type="PROSITE" id="PS51635">
    <property type="entry name" value="PNPLA"/>
    <property type="match status" value="1"/>
</dbReference>
<feature type="domain" description="PNPLA" evidence="4">
    <location>
        <begin position="24"/>
        <end position="200"/>
    </location>
</feature>
<evidence type="ECO:0000313" key="5">
    <source>
        <dbReference type="EMBL" id="CAG9327529.1"/>
    </source>
</evidence>
<keyword evidence="3" id="KW-0732">Signal</keyword>
<feature type="chain" id="PRO_5043504933" description="PNPLA domain-containing protein" evidence="3">
    <location>
        <begin position="17"/>
        <end position="330"/>
    </location>
</feature>
<feature type="active site" description="Nucleophile" evidence="2">
    <location>
        <position position="60"/>
    </location>
</feature>
<comment type="caution">
    <text evidence="5">The sequence shown here is derived from an EMBL/GenBank/DDBJ whole genome shotgun (WGS) entry which is preliminary data.</text>
</comment>
<dbReference type="Pfam" id="PF01734">
    <property type="entry name" value="Patatin"/>
    <property type="match status" value="1"/>
</dbReference>
<dbReference type="GO" id="GO:0016042">
    <property type="term" value="P:lipid catabolic process"/>
    <property type="evidence" value="ECO:0007669"/>
    <property type="project" value="UniProtKB-UniRule"/>
</dbReference>
<organism evidence="5 6">
    <name type="scientific">Blepharisma stoltei</name>
    <dbReference type="NCBI Taxonomy" id="1481888"/>
    <lineage>
        <taxon>Eukaryota</taxon>
        <taxon>Sar</taxon>
        <taxon>Alveolata</taxon>
        <taxon>Ciliophora</taxon>
        <taxon>Postciliodesmatophora</taxon>
        <taxon>Heterotrichea</taxon>
        <taxon>Heterotrichida</taxon>
        <taxon>Blepharismidae</taxon>
        <taxon>Blepharisma</taxon>
    </lineage>
</organism>
<evidence type="ECO:0000256" key="2">
    <source>
        <dbReference type="PROSITE-ProRule" id="PRU01161"/>
    </source>
</evidence>
<evidence type="ECO:0000256" key="1">
    <source>
        <dbReference type="ARBA" id="ARBA00023098"/>
    </source>
</evidence>
<dbReference type="InterPro" id="IPR002641">
    <property type="entry name" value="PNPLA_dom"/>
</dbReference>
<dbReference type="GO" id="GO:0016787">
    <property type="term" value="F:hydrolase activity"/>
    <property type="evidence" value="ECO:0007669"/>
    <property type="project" value="UniProtKB-UniRule"/>
</dbReference>
<keyword evidence="6" id="KW-1185">Reference proteome</keyword>
<dbReference type="InterPro" id="IPR016035">
    <property type="entry name" value="Acyl_Trfase/lysoPLipase"/>
</dbReference>